<protein>
    <submittedName>
        <fullName evidence="2">Uncharacterized protein</fullName>
    </submittedName>
</protein>
<evidence type="ECO:0000313" key="2">
    <source>
        <dbReference type="EMBL" id="MBA2115068.1"/>
    </source>
</evidence>
<feature type="region of interest" description="Disordered" evidence="1">
    <location>
        <begin position="227"/>
        <end position="279"/>
    </location>
</feature>
<accession>A0A7V8V514</accession>
<name>A0A7V8V514_9BACT</name>
<evidence type="ECO:0000256" key="1">
    <source>
        <dbReference type="SAM" id="MobiDB-lite"/>
    </source>
</evidence>
<gene>
    <name evidence="2" type="ORF">HOV93_22400</name>
</gene>
<proteinExistence type="predicted"/>
<sequence length="279" mass="30271">MRASQGRETLYYAPKHAGMATRGTLGEIRKAGRLTHKKTTSTASLTLGMVLKQFAKSIEVGKKDETMHRNLLAPWAVLTGLTIAFPATAAEPAPAPPEMVTFKLSAYEKSDGPTPKLLASPTIMTVTGREVNFRSAGQVKSKFDASPHDIGTQFTAMIHANGNDKYELKLQATLGNLKAPEQDPDTECFIEQKLTLRTIVNSGVTKRINVSPGRWYSITIEKATPNAQPGAGTIPGTSIPKTTNYPSNTSSPAPNVTPTTAKQDPNFRYVEKPLNYVER</sequence>
<evidence type="ECO:0000313" key="3">
    <source>
        <dbReference type="Proteomes" id="UP000551616"/>
    </source>
</evidence>
<dbReference type="Proteomes" id="UP000551616">
    <property type="component" value="Unassembled WGS sequence"/>
</dbReference>
<feature type="compositionally biased region" description="Polar residues" evidence="1">
    <location>
        <begin position="235"/>
        <end position="263"/>
    </location>
</feature>
<dbReference type="AlphaFoldDB" id="A0A7V8V514"/>
<keyword evidence="3" id="KW-1185">Reference proteome</keyword>
<dbReference type="EMBL" id="JABRWO010000005">
    <property type="protein sequence ID" value="MBA2115068.1"/>
    <property type="molecule type" value="Genomic_DNA"/>
</dbReference>
<reference evidence="2 3" key="1">
    <citation type="submission" date="2020-05" db="EMBL/GenBank/DDBJ databases">
        <title>Bremerella alba sp. nov., a novel planctomycete isolated from the surface of the macroalga Fucus spiralis.</title>
        <authorList>
            <person name="Godinho O."/>
            <person name="Botelho R."/>
            <person name="Albuquerque L."/>
            <person name="Wiegand S."/>
            <person name="Da Costa M.S."/>
            <person name="Lobo-Da-Cunha A."/>
            <person name="Jogler C."/>
            <person name="Lage O.M."/>
        </authorList>
    </citation>
    <scope>NUCLEOTIDE SEQUENCE [LARGE SCALE GENOMIC DNA]</scope>
    <source>
        <strain evidence="2 3">FF15</strain>
    </source>
</reference>
<comment type="caution">
    <text evidence="2">The sequence shown here is derived from an EMBL/GenBank/DDBJ whole genome shotgun (WGS) entry which is preliminary data.</text>
</comment>
<organism evidence="2 3">
    <name type="scientific">Bremerella alba</name>
    <dbReference type="NCBI Taxonomy" id="980252"/>
    <lineage>
        <taxon>Bacteria</taxon>
        <taxon>Pseudomonadati</taxon>
        <taxon>Planctomycetota</taxon>
        <taxon>Planctomycetia</taxon>
        <taxon>Pirellulales</taxon>
        <taxon>Pirellulaceae</taxon>
        <taxon>Bremerella</taxon>
    </lineage>
</organism>